<comment type="caution">
    <text evidence="1">The sequence shown here is derived from an EMBL/GenBank/DDBJ whole genome shotgun (WGS) entry which is preliminary data.</text>
</comment>
<dbReference type="Proteomes" id="UP000235392">
    <property type="component" value="Unassembled WGS sequence"/>
</dbReference>
<dbReference type="GO" id="GO:0051118">
    <property type="term" value="F:glucan endo-1,3-alpha-glucosidase activity"/>
    <property type="evidence" value="ECO:0007669"/>
    <property type="project" value="InterPro"/>
</dbReference>
<evidence type="ECO:0000313" key="1">
    <source>
        <dbReference type="EMBL" id="PLW13391.1"/>
    </source>
</evidence>
<proteinExistence type="predicted"/>
<gene>
    <name evidence="1" type="ORF">PCASD_19179</name>
</gene>
<evidence type="ECO:0000313" key="2">
    <source>
        <dbReference type="Proteomes" id="UP000235392"/>
    </source>
</evidence>
<sequence>MRLLSTLREVVKKLVLLDGVLWAQSASWVVTVNYLRSDWLTLAASHGIVAFVLNVGLPEEWQLQQVKSAYEAADAVKTTYGTPFKLFLSLDMSVIQAAEDVTAWVISFVSLSAQLRQTNSGQMICHLDGKKL</sequence>
<accession>A0A2N5SJK5</accession>
<dbReference type="AlphaFoldDB" id="A0A2N5SJK5"/>
<dbReference type="EMBL" id="PGCI01000854">
    <property type="protein sequence ID" value="PLW13391.1"/>
    <property type="molecule type" value="Genomic_DNA"/>
</dbReference>
<organism evidence="1 2">
    <name type="scientific">Puccinia coronata f. sp. avenae</name>
    <dbReference type="NCBI Taxonomy" id="200324"/>
    <lineage>
        <taxon>Eukaryota</taxon>
        <taxon>Fungi</taxon>
        <taxon>Dikarya</taxon>
        <taxon>Basidiomycota</taxon>
        <taxon>Pucciniomycotina</taxon>
        <taxon>Pucciniomycetes</taxon>
        <taxon>Pucciniales</taxon>
        <taxon>Pucciniaceae</taxon>
        <taxon>Puccinia</taxon>
    </lineage>
</organism>
<reference evidence="1 2" key="1">
    <citation type="submission" date="2017-11" db="EMBL/GenBank/DDBJ databases">
        <title>De novo assembly and phasing of dikaryotic genomes from two isolates of Puccinia coronata f. sp. avenae, the causal agent of oat crown rust.</title>
        <authorList>
            <person name="Miller M.E."/>
            <person name="Zhang Y."/>
            <person name="Omidvar V."/>
            <person name="Sperschneider J."/>
            <person name="Schwessinger B."/>
            <person name="Raley C."/>
            <person name="Palmer J.M."/>
            <person name="Garnica D."/>
            <person name="Upadhyaya N."/>
            <person name="Rathjen J."/>
            <person name="Taylor J.M."/>
            <person name="Park R.F."/>
            <person name="Dodds P.N."/>
            <person name="Hirsch C.D."/>
            <person name="Kianian S.F."/>
            <person name="Figueroa M."/>
        </authorList>
    </citation>
    <scope>NUCLEOTIDE SEQUENCE [LARGE SCALE GENOMIC DNA]</scope>
    <source>
        <strain evidence="1">12SD80</strain>
    </source>
</reference>
<dbReference type="Pfam" id="PF03659">
    <property type="entry name" value="Glyco_hydro_71"/>
    <property type="match status" value="1"/>
</dbReference>
<name>A0A2N5SJK5_9BASI</name>
<dbReference type="InterPro" id="IPR005197">
    <property type="entry name" value="Glyco_hydro_71"/>
</dbReference>
<protein>
    <submittedName>
        <fullName evidence="1">Uncharacterized protein</fullName>
    </submittedName>
</protein>